<evidence type="ECO:0000313" key="2">
    <source>
        <dbReference type="Proteomes" id="UP000291933"/>
    </source>
</evidence>
<gene>
    <name evidence="1" type="ORF">ET996_07625</name>
</gene>
<dbReference type="GO" id="GO:0016740">
    <property type="term" value="F:transferase activity"/>
    <property type="evidence" value="ECO:0007669"/>
    <property type="project" value="UniProtKB-KW"/>
</dbReference>
<accession>A0A4Q9KKH9</accession>
<name>A0A4Q9KKH9_PROTD</name>
<keyword evidence="1" id="KW-0808">Transferase</keyword>
<evidence type="ECO:0000313" key="1">
    <source>
        <dbReference type="EMBL" id="TBT95002.1"/>
    </source>
</evidence>
<organism evidence="1 2">
    <name type="scientific">Propioniciclava tarda</name>
    <dbReference type="NCBI Taxonomy" id="433330"/>
    <lineage>
        <taxon>Bacteria</taxon>
        <taxon>Bacillati</taxon>
        <taxon>Actinomycetota</taxon>
        <taxon>Actinomycetes</taxon>
        <taxon>Propionibacteriales</taxon>
        <taxon>Propionibacteriaceae</taxon>
        <taxon>Propioniciclava</taxon>
    </lineage>
</organism>
<keyword evidence="2" id="KW-1185">Reference proteome</keyword>
<protein>
    <submittedName>
        <fullName evidence="1">Glycosyltransferase</fullName>
    </submittedName>
</protein>
<comment type="caution">
    <text evidence="1">The sequence shown here is derived from an EMBL/GenBank/DDBJ whole genome shotgun (WGS) entry which is preliminary data.</text>
</comment>
<dbReference type="Pfam" id="PF13692">
    <property type="entry name" value="Glyco_trans_1_4"/>
    <property type="match status" value="1"/>
</dbReference>
<proteinExistence type="predicted"/>
<dbReference type="Gene3D" id="3.40.50.2000">
    <property type="entry name" value="Glycogen Phosphorylase B"/>
    <property type="match status" value="1"/>
</dbReference>
<dbReference type="SUPFAM" id="SSF53756">
    <property type="entry name" value="UDP-Glycosyltransferase/glycogen phosphorylase"/>
    <property type="match status" value="1"/>
</dbReference>
<dbReference type="EMBL" id="SDMR01000008">
    <property type="protein sequence ID" value="TBT95002.1"/>
    <property type="molecule type" value="Genomic_DNA"/>
</dbReference>
<dbReference type="Proteomes" id="UP000291933">
    <property type="component" value="Unassembled WGS sequence"/>
</dbReference>
<reference evidence="1 2" key="1">
    <citation type="submission" date="2019-01" db="EMBL/GenBank/DDBJ databases">
        <title>Lactibacter flavus gen. nov., sp. nov., a novel bacterium of the family Propionibacteriaceae isolated from raw milk and dairy products.</title>
        <authorList>
            <person name="Huptas C."/>
            <person name="Wenning M."/>
            <person name="Breitenwieser F."/>
            <person name="Doll E."/>
            <person name="Von Neubeck M."/>
            <person name="Busse H.-J."/>
            <person name="Scherer S."/>
        </authorList>
    </citation>
    <scope>NUCLEOTIDE SEQUENCE [LARGE SCALE GENOMIC DNA]</scope>
    <source>
        <strain evidence="1 2">DSM 22130</strain>
    </source>
</reference>
<dbReference type="AlphaFoldDB" id="A0A4Q9KKH9"/>
<dbReference type="OrthoDB" id="6286688at2"/>
<sequence length="139" mass="15021">MAAPHHAPLTRTHYISVERLGWVTRGEFFAQVELSVFPSVRAEPFGLVVAEAQYAGAPFVISDAGALPEVAGFNHPWVSPAGDAEALASVVEQALIGTQDAVIAAAQLRWKTHFSPTAGRTRLASFLKTIDIDRITRRT</sequence>